<dbReference type="AlphaFoldDB" id="A0AB34HKK1"/>
<organism evidence="3 4">
    <name type="scientific">Eschrichtius robustus</name>
    <name type="common">California gray whale</name>
    <name type="synonym">Eschrichtius gibbosus</name>
    <dbReference type="NCBI Taxonomy" id="9764"/>
    <lineage>
        <taxon>Eukaryota</taxon>
        <taxon>Metazoa</taxon>
        <taxon>Chordata</taxon>
        <taxon>Craniata</taxon>
        <taxon>Vertebrata</taxon>
        <taxon>Euteleostomi</taxon>
        <taxon>Mammalia</taxon>
        <taxon>Eutheria</taxon>
        <taxon>Laurasiatheria</taxon>
        <taxon>Artiodactyla</taxon>
        <taxon>Whippomorpha</taxon>
        <taxon>Cetacea</taxon>
        <taxon>Mysticeti</taxon>
        <taxon>Eschrichtiidae</taxon>
        <taxon>Eschrichtius</taxon>
    </lineage>
</organism>
<evidence type="ECO:0000313" key="4">
    <source>
        <dbReference type="Proteomes" id="UP001159641"/>
    </source>
</evidence>
<evidence type="ECO:0000256" key="1">
    <source>
        <dbReference type="SAM" id="MobiDB-lite"/>
    </source>
</evidence>
<feature type="non-terminal residue" evidence="3">
    <location>
        <position position="1"/>
    </location>
</feature>
<evidence type="ECO:0000256" key="2">
    <source>
        <dbReference type="SAM" id="SignalP"/>
    </source>
</evidence>
<protein>
    <submittedName>
        <fullName evidence="3">Uncharacterized protein</fullName>
    </submittedName>
</protein>
<dbReference type="Proteomes" id="UP001159641">
    <property type="component" value="Unassembled WGS sequence"/>
</dbReference>
<keyword evidence="4" id="KW-1185">Reference proteome</keyword>
<reference evidence="3 4" key="1">
    <citation type="submission" date="2022-11" db="EMBL/GenBank/DDBJ databases">
        <title>Whole genome sequence of Eschrichtius robustus ER-17-0199.</title>
        <authorList>
            <person name="Bruniche-Olsen A."/>
            <person name="Black A.N."/>
            <person name="Fields C.J."/>
            <person name="Walden K."/>
            <person name="Dewoody J.A."/>
        </authorList>
    </citation>
    <scope>NUCLEOTIDE SEQUENCE [LARGE SCALE GENOMIC DNA]</scope>
    <source>
        <strain evidence="3">ER-17-0199</strain>
        <tissue evidence="3">Blubber</tissue>
    </source>
</reference>
<feature type="chain" id="PRO_5044339053" evidence="2">
    <location>
        <begin position="24"/>
        <end position="126"/>
    </location>
</feature>
<sequence length="126" mass="12897">AAARPRLLPLLLVLLGCLGRGAAAEDAEVNAEAPPPGAELRPASVPGSMGSLSAVLRNRDSEGTSSVDPEQKRRRSFTTSKTLLPAQEKGRGLAWWGDTPLSASPVGSGLGALAPAWSLLPPGLLP</sequence>
<feature type="signal peptide" evidence="2">
    <location>
        <begin position="1"/>
        <end position="23"/>
    </location>
</feature>
<proteinExistence type="predicted"/>
<name>A0AB34HKK1_ESCRO</name>
<accession>A0AB34HKK1</accession>
<gene>
    <name evidence="3" type="ORF">J1605_020216</name>
</gene>
<comment type="caution">
    <text evidence="3">The sequence shown here is derived from an EMBL/GenBank/DDBJ whole genome shotgun (WGS) entry which is preliminary data.</text>
</comment>
<evidence type="ECO:0000313" key="3">
    <source>
        <dbReference type="EMBL" id="KAJ8792014.1"/>
    </source>
</evidence>
<dbReference type="EMBL" id="JAIQCJ010001174">
    <property type="protein sequence ID" value="KAJ8792014.1"/>
    <property type="molecule type" value="Genomic_DNA"/>
</dbReference>
<keyword evidence="2" id="KW-0732">Signal</keyword>
<feature type="region of interest" description="Disordered" evidence="1">
    <location>
        <begin position="24"/>
        <end position="85"/>
    </location>
</feature>